<dbReference type="PROSITE" id="PS00678">
    <property type="entry name" value="WD_REPEATS_1"/>
    <property type="match status" value="1"/>
</dbReference>
<dbReference type="PANTHER" id="PTHR44489:SF1">
    <property type="entry name" value="ZINC FINGER CCCH DOMAIN-CONTAINING PROTEIN 63"/>
    <property type="match status" value="1"/>
</dbReference>
<evidence type="ECO:0000313" key="12">
    <source>
        <dbReference type="Proteomes" id="UP001229421"/>
    </source>
</evidence>
<feature type="zinc finger region" description="C3H1-type" evidence="8">
    <location>
        <begin position="107"/>
        <end position="134"/>
    </location>
</feature>
<feature type="domain" description="C3H1-type" evidence="10">
    <location>
        <begin position="24"/>
        <end position="50"/>
    </location>
</feature>
<keyword evidence="3" id="KW-0677">Repeat</keyword>
<organism evidence="11 12">
    <name type="scientific">Tagetes erecta</name>
    <name type="common">African marigold</name>
    <dbReference type="NCBI Taxonomy" id="13708"/>
    <lineage>
        <taxon>Eukaryota</taxon>
        <taxon>Viridiplantae</taxon>
        <taxon>Streptophyta</taxon>
        <taxon>Embryophyta</taxon>
        <taxon>Tracheophyta</taxon>
        <taxon>Spermatophyta</taxon>
        <taxon>Magnoliopsida</taxon>
        <taxon>eudicotyledons</taxon>
        <taxon>Gunneridae</taxon>
        <taxon>Pentapetalae</taxon>
        <taxon>asterids</taxon>
        <taxon>campanulids</taxon>
        <taxon>Asterales</taxon>
        <taxon>Asteraceae</taxon>
        <taxon>Asteroideae</taxon>
        <taxon>Heliantheae alliance</taxon>
        <taxon>Tageteae</taxon>
        <taxon>Tagetes</taxon>
    </lineage>
</organism>
<proteinExistence type="predicted"/>
<reference evidence="11" key="1">
    <citation type="journal article" date="2023" name="bioRxiv">
        <title>Improved chromosome-level genome assembly for marigold (Tagetes erecta).</title>
        <authorList>
            <person name="Jiang F."/>
            <person name="Yuan L."/>
            <person name="Wang S."/>
            <person name="Wang H."/>
            <person name="Xu D."/>
            <person name="Wang A."/>
            <person name="Fan W."/>
        </authorList>
    </citation>
    <scope>NUCLEOTIDE SEQUENCE</scope>
    <source>
        <strain evidence="11">WSJ</strain>
        <tissue evidence="11">Leaf</tissue>
    </source>
</reference>
<dbReference type="InterPro" id="IPR020472">
    <property type="entry name" value="WD40_PAC1"/>
</dbReference>
<evidence type="ECO:0000256" key="2">
    <source>
        <dbReference type="ARBA" id="ARBA00022723"/>
    </source>
</evidence>
<dbReference type="EMBL" id="JAUHHV010000008">
    <property type="protein sequence ID" value="KAK1415313.1"/>
    <property type="molecule type" value="Genomic_DNA"/>
</dbReference>
<dbReference type="GO" id="GO:0008270">
    <property type="term" value="F:zinc ion binding"/>
    <property type="evidence" value="ECO:0007669"/>
    <property type="project" value="UniProtKB-KW"/>
</dbReference>
<evidence type="ECO:0000256" key="7">
    <source>
        <dbReference type="PROSITE-ProRule" id="PRU00221"/>
    </source>
</evidence>
<dbReference type="InterPro" id="IPR000571">
    <property type="entry name" value="Znf_CCCH"/>
</dbReference>
<dbReference type="InterPro" id="IPR044715">
    <property type="entry name" value="WDR86-like"/>
</dbReference>
<dbReference type="PROSITE" id="PS50103">
    <property type="entry name" value="ZF_C3H1"/>
    <property type="match status" value="2"/>
</dbReference>
<dbReference type="Proteomes" id="UP001229421">
    <property type="component" value="Unassembled WGS sequence"/>
</dbReference>
<dbReference type="Pfam" id="PF00642">
    <property type="entry name" value="zf-CCCH"/>
    <property type="match status" value="1"/>
</dbReference>
<dbReference type="SMART" id="SM00320">
    <property type="entry name" value="WD40"/>
    <property type="match status" value="6"/>
</dbReference>
<evidence type="ECO:0000256" key="4">
    <source>
        <dbReference type="ARBA" id="ARBA00022771"/>
    </source>
</evidence>
<dbReference type="AlphaFoldDB" id="A0AAD8K4U9"/>
<gene>
    <name evidence="11" type="ORF">QVD17_31092</name>
</gene>
<feature type="region of interest" description="Disordered" evidence="9">
    <location>
        <begin position="1"/>
        <end position="26"/>
    </location>
</feature>
<keyword evidence="1 7" id="KW-0853">WD repeat</keyword>
<dbReference type="InterPro" id="IPR036855">
    <property type="entry name" value="Znf_CCCH_sf"/>
</dbReference>
<evidence type="ECO:0000256" key="1">
    <source>
        <dbReference type="ARBA" id="ARBA00022574"/>
    </source>
</evidence>
<feature type="zinc finger region" description="C3H1-type" evidence="8">
    <location>
        <begin position="24"/>
        <end position="50"/>
    </location>
</feature>
<keyword evidence="6" id="KW-0238">DNA-binding</keyword>
<evidence type="ECO:0000313" key="11">
    <source>
        <dbReference type="EMBL" id="KAK1415313.1"/>
    </source>
</evidence>
<dbReference type="InterPro" id="IPR001680">
    <property type="entry name" value="WD40_rpt"/>
</dbReference>
<dbReference type="FunFam" id="2.130.10.10:FF:000869">
    <property type="entry name" value="Zinc finger CCCH domain-containing protein 48"/>
    <property type="match status" value="1"/>
</dbReference>
<evidence type="ECO:0000256" key="8">
    <source>
        <dbReference type="PROSITE-ProRule" id="PRU00723"/>
    </source>
</evidence>
<dbReference type="PROSITE" id="PS50082">
    <property type="entry name" value="WD_REPEATS_2"/>
    <property type="match status" value="2"/>
</dbReference>
<evidence type="ECO:0000256" key="3">
    <source>
        <dbReference type="ARBA" id="ARBA00022737"/>
    </source>
</evidence>
<comment type="caution">
    <text evidence="11">The sequence shown here is derived from an EMBL/GenBank/DDBJ whole genome shotgun (WGS) entry which is preliminary data.</text>
</comment>
<feature type="repeat" description="WD" evidence="7">
    <location>
        <begin position="144"/>
        <end position="176"/>
    </location>
</feature>
<feature type="repeat" description="WD" evidence="7">
    <location>
        <begin position="267"/>
        <end position="306"/>
    </location>
</feature>
<dbReference type="InterPro" id="IPR015943">
    <property type="entry name" value="WD40/YVTN_repeat-like_dom_sf"/>
</dbReference>
<dbReference type="SMART" id="SM00356">
    <property type="entry name" value="ZnF_C3H1"/>
    <property type="match status" value="2"/>
</dbReference>
<dbReference type="SUPFAM" id="SSF50978">
    <property type="entry name" value="WD40 repeat-like"/>
    <property type="match status" value="1"/>
</dbReference>
<dbReference type="PANTHER" id="PTHR44489">
    <property type="match status" value="1"/>
</dbReference>
<keyword evidence="4 8" id="KW-0863">Zinc-finger</keyword>
<evidence type="ECO:0000256" key="6">
    <source>
        <dbReference type="ARBA" id="ARBA00023125"/>
    </source>
</evidence>
<evidence type="ECO:0000256" key="5">
    <source>
        <dbReference type="ARBA" id="ARBA00022833"/>
    </source>
</evidence>
<keyword evidence="2 8" id="KW-0479">Metal-binding</keyword>
<dbReference type="Gene3D" id="3.30.1370.210">
    <property type="match status" value="1"/>
</dbReference>
<accession>A0AAD8K4U9</accession>
<dbReference type="SUPFAM" id="SSF90229">
    <property type="entry name" value="CCCH zinc finger"/>
    <property type="match status" value="1"/>
</dbReference>
<feature type="region of interest" description="Disordered" evidence="9">
    <location>
        <begin position="54"/>
        <end position="91"/>
    </location>
</feature>
<dbReference type="PRINTS" id="PR00320">
    <property type="entry name" value="GPROTEINBRPT"/>
</dbReference>
<dbReference type="PROSITE" id="PS50294">
    <property type="entry name" value="WD_REPEATS_REGION"/>
    <property type="match status" value="2"/>
</dbReference>
<dbReference type="InterPro" id="IPR036322">
    <property type="entry name" value="WD40_repeat_dom_sf"/>
</dbReference>
<dbReference type="Gene3D" id="2.130.10.10">
    <property type="entry name" value="YVTN repeat-like/Quinoprotein amine dehydrogenase"/>
    <property type="match status" value="2"/>
</dbReference>
<dbReference type="Gene3D" id="4.10.1000.10">
    <property type="entry name" value="Zinc finger, CCCH-type"/>
    <property type="match status" value="1"/>
</dbReference>
<name>A0AAD8K4U9_TARER</name>
<evidence type="ECO:0000259" key="10">
    <source>
        <dbReference type="PROSITE" id="PS50103"/>
    </source>
</evidence>
<dbReference type="GO" id="GO:0003677">
    <property type="term" value="F:DNA binding"/>
    <property type="evidence" value="ECO:0007669"/>
    <property type="project" value="UniProtKB-KW"/>
</dbReference>
<sequence>MDFDGGKRVFNRLGSNQQQQQTDNRNQRVCYHWRAGNCSRNPCPFLHRELSAPVNGTTSSKRPYGFANDDQRSTTARRGGGGGSGFNTWGRNGGRGNNNAINNNIVAKKDRICNYWTQGTCSFGDRCRFLHSWSTGGFAMLTQLEGHKKVVSGIAFPIGSDKLYTGSKDETVRVWDCQSGQCGGVINLSGEVGCMLSEGPWMFVGLPNLVKAWNVQTSAELSLSGPVGQVYSLVAGNGLLFAGIQDGNILAWKYNAATNCFEPAASLQGHTLAVVTLVVGANRLYSGSMDKSIRVWNLENLQCIQTLTDHHDVVMSVLCWDQFLLSCSLDKTIKVWAATDSGNLEVTYTHKEEHGLLTLCGMHDLESKPVLLCSCNDNSVRAYDLPSFSERGKIFAKQEIRSIHVGPNIFFTGDGTGEVRVWQWLADQSATTTTPA</sequence>
<feature type="compositionally biased region" description="Gly residues" evidence="9">
    <location>
        <begin position="78"/>
        <end position="91"/>
    </location>
</feature>
<dbReference type="Pfam" id="PF00400">
    <property type="entry name" value="WD40"/>
    <property type="match status" value="3"/>
</dbReference>
<keyword evidence="5 8" id="KW-0862">Zinc</keyword>
<keyword evidence="12" id="KW-1185">Reference proteome</keyword>
<evidence type="ECO:0000256" key="9">
    <source>
        <dbReference type="SAM" id="MobiDB-lite"/>
    </source>
</evidence>
<feature type="domain" description="C3H1-type" evidence="10">
    <location>
        <begin position="107"/>
        <end position="134"/>
    </location>
</feature>
<protein>
    <recommendedName>
        <fullName evidence="10">C3H1-type domain-containing protein</fullName>
    </recommendedName>
</protein>
<dbReference type="InterPro" id="IPR019775">
    <property type="entry name" value="WD40_repeat_CS"/>
</dbReference>